<name>A0A8C8S7H6_9SAUR</name>
<sequence>MSLSLCSGVTVTQTEKFIVIRIGSTGHIPCKHDDSTYYAVLWYQQKKGAERQLQLVAFSAGVNRTDTEEPFKARYNMSRPATLNTTLTIDAVKVEDTAVYFCAASKAQ</sequence>
<organism evidence="4 5">
    <name type="scientific">Pelusios castaneus</name>
    <name type="common">West African mud turtle</name>
    <dbReference type="NCBI Taxonomy" id="367368"/>
    <lineage>
        <taxon>Eukaryota</taxon>
        <taxon>Metazoa</taxon>
        <taxon>Chordata</taxon>
        <taxon>Craniata</taxon>
        <taxon>Vertebrata</taxon>
        <taxon>Euteleostomi</taxon>
        <taxon>Archelosauria</taxon>
        <taxon>Testudinata</taxon>
        <taxon>Testudines</taxon>
        <taxon>Pleurodira</taxon>
        <taxon>Pelomedusidae</taxon>
        <taxon>Pelusios</taxon>
    </lineage>
</organism>
<dbReference type="SMART" id="SM00406">
    <property type="entry name" value="IGv"/>
    <property type="match status" value="1"/>
</dbReference>
<reference evidence="4" key="2">
    <citation type="submission" date="2025-09" db="UniProtKB">
        <authorList>
            <consortium name="Ensembl"/>
        </authorList>
    </citation>
    <scope>IDENTIFICATION</scope>
</reference>
<dbReference type="Ensembl" id="ENSPCET00000016921.1">
    <property type="protein sequence ID" value="ENSPCEP00000016348.1"/>
    <property type="gene ID" value="ENSPCEG00000012857.1"/>
</dbReference>
<reference evidence="4" key="1">
    <citation type="submission" date="2025-08" db="UniProtKB">
        <authorList>
            <consortium name="Ensembl"/>
        </authorList>
    </citation>
    <scope>IDENTIFICATION</scope>
</reference>
<evidence type="ECO:0000256" key="2">
    <source>
        <dbReference type="ARBA" id="ARBA00022859"/>
    </source>
</evidence>
<dbReference type="AlphaFoldDB" id="A0A8C8S7H6"/>
<evidence type="ECO:0000256" key="1">
    <source>
        <dbReference type="ARBA" id="ARBA00022729"/>
    </source>
</evidence>
<dbReference type="GO" id="GO:0007166">
    <property type="term" value="P:cell surface receptor signaling pathway"/>
    <property type="evidence" value="ECO:0007669"/>
    <property type="project" value="TreeGrafter"/>
</dbReference>
<dbReference type="Gene3D" id="2.60.40.10">
    <property type="entry name" value="Immunoglobulins"/>
    <property type="match status" value="1"/>
</dbReference>
<feature type="domain" description="Ig-like" evidence="3">
    <location>
        <begin position="23"/>
        <end position="108"/>
    </location>
</feature>
<evidence type="ECO:0000259" key="3">
    <source>
        <dbReference type="PROSITE" id="PS50835"/>
    </source>
</evidence>
<dbReference type="InterPro" id="IPR013783">
    <property type="entry name" value="Ig-like_fold"/>
</dbReference>
<protein>
    <recommendedName>
        <fullName evidence="3">Ig-like domain-containing protein</fullName>
    </recommendedName>
</protein>
<dbReference type="InterPro" id="IPR050413">
    <property type="entry name" value="TCR_beta_variable"/>
</dbReference>
<dbReference type="SUPFAM" id="SSF48726">
    <property type="entry name" value="Immunoglobulin"/>
    <property type="match status" value="1"/>
</dbReference>
<dbReference type="InterPro" id="IPR036179">
    <property type="entry name" value="Ig-like_dom_sf"/>
</dbReference>
<proteinExistence type="predicted"/>
<dbReference type="GO" id="GO:0005886">
    <property type="term" value="C:plasma membrane"/>
    <property type="evidence" value="ECO:0007669"/>
    <property type="project" value="TreeGrafter"/>
</dbReference>
<keyword evidence="1" id="KW-0732">Signal</keyword>
<dbReference type="PANTHER" id="PTHR23268">
    <property type="entry name" value="T-CELL RECEPTOR BETA CHAIN"/>
    <property type="match status" value="1"/>
</dbReference>
<dbReference type="GO" id="GO:0002376">
    <property type="term" value="P:immune system process"/>
    <property type="evidence" value="ECO:0007669"/>
    <property type="project" value="UniProtKB-KW"/>
</dbReference>
<dbReference type="InterPro" id="IPR007110">
    <property type="entry name" value="Ig-like_dom"/>
</dbReference>
<keyword evidence="5" id="KW-1185">Reference proteome</keyword>
<dbReference type="PANTHER" id="PTHR23268:SF124">
    <property type="entry name" value="IG-LIKE DOMAIN-CONTAINING PROTEIN"/>
    <property type="match status" value="1"/>
</dbReference>
<evidence type="ECO:0000313" key="4">
    <source>
        <dbReference type="Ensembl" id="ENSPCEP00000016348.1"/>
    </source>
</evidence>
<dbReference type="PROSITE" id="PS50835">
    <property type="entry name" value="IG_LIKE"/>
    <property type="match status" value="1"/>
</dbReference>
<dbReference type="Proteomes" id="UP000694393">
    <property type="component" value="Unplaced"/>
</dbReference>
<evidence type="ECO:0000313" key="5">
    <source>
        <dbReference type="Proteomes" id="UP000694393"/>
    </source>
</evidence>
<accession>A0A8C8S7H6</accession>
<dbReference type="Pfam" id="PF07686">
    <property type="entry name" value="V-set"/>
    <property type="match status" value="1"/>
</dbReference>
<dbReference type="InterPro" id="IPR013106">
    <property type="entry name" value="Ig_V-set"/>
</dbReference>
<keyword evidence="2" id="KW-0391">Immunity</keyword>